<dbReference type="CDD" id="cd06261">
    <property type="entry name" value="TM_PBP2"/>
    <property type="match status" value="1"/>
</dbReference>
<keyword evidence="8 9" id="KW-0472">Membrane</keyword>
<comment type="similarity">
    <text evidence="9">Belongs to the binding-protein-dependent transport system permease family.</text>
</comment>
<feature type="region of interest" description="Disordered" evidence="10">
    <location>
        <begin position="1"/>
        <end position="32"/>
    </location>
</feature>
<keyword evidence="5" id="KW-0571">Peptide transport</keyword>
<evidence type="ECO:0000256" key="7">
    <source>
        <dbReference type="ARBA" id="ARBA00022989"/>
    </source>
</evidence>
<evidence type="ECO:0000256" key="6">
    <source>
        <dbReference type="ARBA" id="ARBA00022927"/>
    </source>
</evidence>
<dbReference type="InterPro" id="IPR025966">
    <property type="entry name" value="OppC_N"/>
</dbReference>
<evidence type="ECO:0000313" key="13">
    <source>
        <dbReference type="Proteomes" id="UP000199377"/>
    </source>
</evidence>
<dbReference type="InterPro" id="IPR000515">
    <property type="entry name" value="MetI-like"/>
</dbReference>
<keyword evidence="4 9" id="KW-0812">Transmembrane</keyword>
<comment type="subcellular location">
    <subcellularLocation>
        <location evidence="1 9">Cell membrane</location>
        <topology evidence="1 9">Multi-pass membrane protein</topology>
    </subcellularLocation>
</comment>
<dbReference type="PANTHER" id="PTHR43386">
    <property type="entry name" value="OLIGOPEPTIDE TRANSPORT SYSTEM PERMEASE PROTEIN APPC"/>
    <property type="match status" value="1"/>
</dbReference>
<evidence type="ECO:0000256" key="4">
    <source>
        <dbReference type="ARBA" id="ARBA00022692"/>
    </source>
</evidence>
<dbReference type="Gene3D" id="1.10.3720.10">
    <property type="entry name" value="MetI-like"/>
    <property type="match status" value="1"/>
</dbReference>
<evidence type="ECO:0000256" key="10">
    <source>
        <dbReference type="SAM" id="MobiDB-lite"/>
    </source>
</evidence>
<dbReference type="PROSITE" id="PS50928">
    <property type="entry name" value="ABC_TM1"/>
    <property type="match status" value="1"/>
</dbReference>
<evidence type="ECO:0000256" key="9">
    <source>
        <dbReference type="RuleBase" id="RU363032"/>
    </source>
</evidence>
<gene>
    <name evidence="12" type="ORF">SAMN05216258_103230</name>
</gene>
<dbReference type="Proteomes" id="UP000199377">
    <property type="component" value="Unassembled WGS sequence"/>
</dbReference>
<reference evidence="12 13" key="1">
    <citation type="submission" date="2016-10" db="EMBL/GenBank/DDBJ databases">
        <authorList>
            <person name="de Groot N.N."/>
        </authorList>
    </citation>
    <scope>NUCLEOTIDE SEQUENCE [LARGE SCALE GENOMIC DNA]</scope>
    <source>
        <strain evidence="12 13">CGMCC 1.11030</strain>
    </source>
</reference>
<feature type="compositionally biased region" description="Low complexity" evidence="10">
    <location>
        <begin position="17"/>
        <end position="32"/>
    </location>
</feature>
<dbReference type="Pfam" id="PF00528">
    <property type="entry name" value="BPD_transp_1"/>
    <property type="match status" value="1"/>
</dbReference>
<dbReference type="GO" id="GO:0015031">
    <property type="term" value="P:protein transport"/>
    <property type="evidence" value="ECO:0007669"/>
    <property type="project" value="UniProtKB-KW"/>
</dbReference>
<dbReference type="STRING" id="1114924.SAMN05216258_103230"/>
<organism evidence="12 13">
    <name type="scientific">Albimonas pacifica</name>
    <dbReference type="NCBI Taxonomy" id="1114924"/>
    <lineage>
        <taxon>Bacteria</taxon>
        <taxon>Pseudomonadati</taxon>
        <taxon>Pseudomonadota</taxon>
        <taxon>Alphaproteobacteria</taxon>
        <taxon>Rhodobacterales</taxon>
        <taxon>Paracoccaceae</taxon>
        <taxon>Albimonas</taxon>
    </lineage>
</organism>
<sequence>MTSAPRSLHAGETSSGSSPDADPAPSAVAAARAASPSAVAQAQAAARPASYSVADVPPSRRSFGRKVRDWGADDPFAVVALIVLLTIVGCSIFAPWISPYDPTLQDYNVILMPPSPDYILGTDDLGRDVFSRLIHGASASVYAAFLAVGVAAILGIPVGLIAGYAGGWVDDAISRIIDTFLSFPAIVLAIAVTGVLGIGLTNAMISVGIVFAPQLARLARARTLVLKQELYVDAARCFGASPTRILWKHVLPNAIQPVLVQMTLLMAVALLAEASLSFLGLGMQPPEPSWGGMIARAYLYMQIAPEQMYAPGLAILATALAFNTLGESLREAMDPTSGKR</sequence>
<dbReference type="Pfam" id="PF12911">
    <property type="entry name" value="OppC_N"/>
    <property type="match status" value="1"/>
</dbReference>
<dbReference type="GO" id="GO:0015833">
    <property type="term" value="P:peptide transport"/>
    <property type="evidence" value="ECO:0007669"/>
    <property type="project" value="UniProtKB-KW"/>
</dbReference>
<accession>A0A1I3E7Z5</accession>
<feature type="transmembrane region" description="Helical" evidence="9">
    <location>
        <begin position="141"/>
        <end position="165"/>
    </location>
</feature>
<protein>
    <submittedName>
        <fullName evidence="12">Peptide/nickel transport system permease protein</fullName>
    </submittedName>
</protein>
<dbReference type="OrthoDB" id="9766870at2"/>
<keyword evidence="13" id="KW-1185">Reference proteome</keyword>
<dbReference type="RefSeq" id="WP_092859022.1">
    <property type="nucleotide sequence ID" value="NZ_FOQH01000003.1"/>
</dbReference>
<feature type="transmembrane region" description="Helical" evidence="9">
    <location>
        <begin position="185"/>
        <end position="212"/>
    </location>
</feature>
<dbReference type="SUPFAM" id="SSF161098">
    <property type="entry name" value="MetI-like"/>
    <property type="match status" value="1"/>
</dbReference>
<evidence type="ECO:0000256" key="3">
    <source>
        <dbReference type="ARBA" id="ARBA00022475"/>
    </source>
</evidence>
<dbReference type="GO" id="GO:0005886">
    <property type="term" value="C:plasma membrane"/>
    <property type="evidence" value="ECO:0007669"/>
    <property type="project" value="UniProtKB-SubCell"/>
</dbReference>
<dbReference type="EMBL" id="FOQH01000003">
    <property type="protein sequence ID" value="SFH95019.1"/>
    <property type="molecule type" value="Genomic_DNA"/>
</dbReference>
<evidence type="ECO:0000256" key="5">
    <source>
        <dbReference type="ARBA" id="ARBA00022856"/>
    </source>
</evidence>
<keyword evidence="6" id="KW-0653">Protein transport</keyword>
<dbReference type="GO" id="GO:0055085">
    <property type="term" value="P:transmembrane transport"/>
    <property type="evidence" value="ECO:0007669"/>
    <property type="project" value="InterPro"/>
</dbReference>
<evidence type="ECO:0000256" key="2">
    <source>
        <dbReference type="ARBA" id="ARBA00022448"/>
    </source>
</evidence>
<proteinExistence type="inferred from homology"/>
<keyword evidence="3" id="KW-1003">Cell membrane</keyword>
<evidence type="ECO:0000256" key="1">
    <source>
        <dbReference type="ARBA" id="ARBA00004651"/>
    </source>
</evidence>
<feature type="domain" description="ABC transmembrane type-1" evidence="11">
    <location>
        <begin position="137"/>
        <end position="326"/>
    </location>
</feature>
<dbReference type="InterPro" id="IPR035906">
    <property type="entry name" value="MetI-like_sf"/>
</dbReference>
<name>A0A1I3E7Z5_9RHOB</name>
<dbReference type="AlphaFoldDB" id="A0A1I3E7Z5"/>
<dbReference type="InterPro" id="IPR050366">
    <property type="entry name" value="BP-dependent_transpt_permease"/>
</dbReference>
<feature type="transmembrane region" description="Helical" evidence="9">
    <location>
        <begin position="76"/>
        <end position="97"/>
    </location>
</feature>
<keyword evidence="7 9" id="KW-1133">Transmembrane helix</keyword>
<keyword evidence="2 9" id="KW-0813">Transport</keyword>
<evidence type="ECO:0000259" key="11">
    <source>
        <dbReference type="PROSITE" id="PS50928"/>
    </source>
</evidence>
<dbReference type="PANTHER" id="PTHR43386:SF1">
    <property type="entry name" value="D,D-DIPEPTIDE TRANSPORT SYSTEM PERMEASE PROTEIN DDPC-RELATED"/>
    <property type="match status" value="1"/>
</dbReference>
<evidence type="ECO:0000256" key="8">
    <source>
        <dbReference type="ARBA" id="ARBA00023136"/>
    </source>
</evidence>
<evidence type="ECO:0000313" key="12">
    <source>
        <dbReference type="EMBL" id="SFH95019.1"/>
    </source>
</evidence>